<dbReference type="AlphaFoldDB" id="A0AA39LHE5"/>
<keyword evidence="1" id="KW-0862">Zinc</keyword>
<dbReference type="SMART" id="SM01388">
    <property type="entry name" value="Mob1_phocein"/>
    <property type="match status" value="1"/>
</dbReference>
<feature type="compositionally biased region" description="Low complexity" evidence="2">
    <location>
        <begin position="62"/>
        <end position="78"/>
    </location>
</feature>
<sequence>MSSVVYLTQPRPEASGPLVTTIRQNSIDQQSEDDGCCLVKIFISNVLFFTTRSRRKQDKKPNGNAKKGAGSLSQSSQKAAKKTIPVDLGVCGSLDDNMLDMLTRLPQGMDSNEWLATHMLALFDHVNSLCGSVAELCTPVSCPVMSYPGVSKAYWIDDKGKRLQYPAMQYIDCVMSFCEKSRKNELLFPTKHGNSFSSELEVHCKRTTKLLWHCIGHLYTNHWDQMAVLNLRPQVAVVLAHMLRIAKEYSLMEGKDLSTMSHTVNLVRNAQLRQNGGNASSTDSSSSSDRHTRVPSSKSGSWGGHPTPAMLMSKPVAQTC</sequence>
<feature type="binding site" evidence="1">
    <location>
        <position position="217"/>
    </location>
    <ligand>
        <name>Zn(2+)</name>
        <dbReference type="ChEBI" id="CHEBI:29105"/>
    </ligand>
</feature>
<keyword evidence="4" id="KW-1185">Reference proteome</keyword>
<evidence type="ECO:0000256" key="1">
    <source>
        <dbReference type="PIRSR" id="PIRSR605301-1"/>
    </source>
</evidence>
<evidence type="ECO:0008006" key="5">
    <source>
        <dbReference type="Google" id="ProtNLM"/>
    </source>
</evidence>
<feature type="binding site" evidence="1">
    <location>
        <position position="137"/>
    </location>
    <ligand>
        <name>Zn(2+)</name>
        <dbReference type="ChEBI" id="CHEBI:29105"/>
    </ligand>
</feature>
<organism evidence="3 4">
    <name type="scientific">Steinernema hermaphroditum</name>
    <dbReference type="NCBI Taxonomy" id="289476"/>
    <lineage>
        <taxon>Eukaryota</taxon>
        <taxon>Metazoa</taxon>
        <taxon>Ecdysozoa</taxon>
        <taxon>Nematoda</taxon>
        <taxon>Chromadorea</taxon>
        <taxon>Rhabditida</taxon>
        <taxon>Tylenchina</taxon>
        <taxon>Panagrolaimomorpha</taxon>
        <taxon>Strongyloidoidea</taxon>
        <taxon>Steinernematidae</taxon>
        <taxon>Steinernema</taxon>
    </lineage>
</organism>
<proteinExistence type="predicted"/>
<feature type="compositionally biased region" description="Polar residues" evidence="2">
    <location>
        <begin position="270"/>
        <end position="279"/>
    </location>
</feature>
<feature type="binding site" evidence="1">
    <location>
        <position position="222"/>
    </location>
    <ligand>
        <name>Zn(2+)</name>
        <dbReference type="ChEBI" id="CHEBI:29105"/>
    </ligand>
</feature>
<feature type="binding site" evidence="1">
    <location>
        <position position="142"/>
    </location>
    <ligand>
        <name>Zn(2+)</name>
        <dbReference type="ChEBI" id="CHEBI:29105"/>
    </ligand>
</feature>
<dbReference type="InterPro" id="IPR036703">
    <property type="entry name" value="MOB_kinase_act_sf"/>
</dbReference>
<dbReference type="PANTHER" id="PTHR22599">
    <property type="entry name" value="MPS ONE BINDER KINASE ACTIVATOR-LIKE MOB"/>
    <property type="match status" value="1"/>
</dbReference>
<dbReference type="Gene3D" id="1.20.140.30">
    <property type="entry name" value="MOB kinase activator"/>
    <property type="match status" value="1"/>
</dbReference>
<comment type="caution">
    <text evidence="3">The sequence shown here is derived from an EMBL/GenBank/DDBJ whole genome shotgun (WGS) entry which is preliminary data.</text>
</comment>
<accession>A0AA39LHE5</accession>
<dbReference type="InterPro" id="IPR005301">
    <property type="entry name" value="MOB_kinase_act_fam"/>
</dbReference>
<protein>
    <recommendedName>
        <fullName evidence="5">Mob1/phocein family protein</fullName>
    </recommendedName>
</protein>
<evidence type="ECO:0000313" key="3">
    <source>
        <dbReference type="EMBL" id="KAK0397367.1"/>
    </source>
</evidence>
<keyword evidence="1" id="KW-0479">Metal-binding</keyword>
<dbReference type="Pfam" id="PF03637">
    <property type="entry name" value="Mob1_phocein"/>
    <property type="match status" value="1"/>
</dbReference>
<feature type="region of interest" description="Disordered" evidence="2">
    <location>
        <begin position="54"/>
        <end position="80"/>
    </location>
</feature>
<name>A0AA39LHE5_9BILA</name>
<evidence type="ECO:0000256" key="2">
    <source>
        <dbReference type="SAM" id="MobiDB-lite"/>
    </source>
</evidence>
<gene>
    <name evidence="3" type="ORF">QR680_002100</name>
</gene>
<dbReference type="SUPFAM" id="SSF101152">
    <property type="entry name" value="Mob1/phocein"/>
    <property type="match status" value="1"/>
</dbReference>
<dbReference type="Proteomes" id="UP001175271">
    <property type="component" value="Unassembled WGS sequence"/>
</dbReference>
<dbReference type="EMBL" id="JAUCMV010000005">
    <property type="protein sequence ID" value="KAK0397367.1"/>
    <property type="molecule type" value="Genomic_DNA"/>
</dbReference>
<reference evidence="3" key="1">
    <citation type="submission" date="2023-06" db="EMBL/GenBank/DDBJ databases">
        <title>Genomic analysis of the entomopathogenic nematode Steinernema hermaphroditum.</title>
        <authorList>
            <person name="Schwarz E.M."/>
            <person name="Heppert J.K."/>
            <person name="Baniya A."/>
            <person name="Schwartz H.T."/>
            <person name="Tan C.-H."/>
            <person name="Antoshechkin I."/>
            <person name="Sternberg P.W."/>
            <person name="Goodrich-Blair H."/>
            <person name="Dillman A.R."/>
        </authorList>
    </citation>
    <scope>NUCLEOTIDE SEQUENCE</scope>
    <source>
        <strain evidence="3">PS9179</strain>
        <tissue evidence="3">Whole animal</tissue>
    </source>
</reference>
<evidence type="ECO:0000313" key="4">
    <source>
        <dbReference type="Proteomes" id="UP001175271"/>
    </source>
</evidence>
<feature type="region of interest" description="Disordered" evidence="2">
    <location>
        <begin position="270"/>
        <end position="320"/>
    </location>
</feature>